<reference evidence="4 5" key="1">
    <citation type="submission" date="2018-07" db="EMBL/GenBank/DDBJ databases">
        <title>Genomic Encyclopedia of Type Strains, Phase III (KMG-III): the genomes of soil and plant-associated and newly described type strains.</title>
        <authorList>
            <person name="Whitman W."/>
        </authorList>
    </citation>
    <scope>NUCLEOTIDE SEQUENCE [LARGE SCALE GENOMIC DNA]</scope>
    <source>
        <strain evidence="4 5">CECT 7948</strain>
    </source>
</reference>
<feature type="signal peptide" evidence="2">
    <location>
        <begin position="1"/>
        <end position="25"/>
    </location>
</feature>
<dbReference type="InterPro" id="IPR045175">
    <property type="entry name" value="M28_fam"/>
</dbReference>
<dbReference type="SUPFAM" id="SSF53187">
    <property type="entry name" value="Zn-dependent exopeptidases"/>
    <property type="match status" value="1"/>
</dbReference>
<evidence type="ECO:0000256" key="1">
    <source>
        <dbReference type="SAM" id="MobiDB-lite"/>
    </source>
</evidence>
<protein>
    <submittedName>
        <fullName evidence="4">PA domain-containing protein</fullName>
    </submittedName>
</protein>
<accession>A0A3D9N2G6</accession>
<dbReference type="PANTHER" id="PTHR12147:SF26">
    <property type="entry name" value="PEPTIDASE M28 DOMAIN-CONTAINING PROTEIN"/>
    <property type="match status" value="1"/>
</dbReference>
<dbReference type="InterPro" id="IPR018247">
    <property type="entry name" value="EF_Hand_1_Ca_BS"/>
</dbReference>
<evidence type="ECO:0000313" key="4">
    <source>
        <dbReference type="EMBL" id="REE25078.1"/>
    </source>
</evidence>
<feature type="domain" description="Peptidase M28" evidence="3">
    <location>
        <begin position="295"/>
        <end position="507"/>
    </location>
</feature>
<keyword evidence="2" id="KW-0732">Signal</keyword>
<dbReference type="AlphaFoldDB" id="A0A3D9N2G6"/>
<name>A0A3D9N2G6_9FLAO</name>
<dbReference type="PROSITE" id="PS00018">
    <property type="entry name" value="EF_HAND_1"/>
    <property type="match status" value="1"/>
</dbReference>
<dbReference type="EMBL" id="QREI01000003">
    <property type="protein sequence ID" value="REE25078.1"/>
    <property type="molecule type" value="Genomic_DNA"/>
</dbReference>
<dbReference type="Pfam" id="PF04389">
    <property type="entry name" value="Peptidase_M28"/>
    <property type="match status" value="1"/>
</dbReference>
<dbReference type="RefSeq" id="WP_115809556.1">
    <property type="nucleotide sequence ID" value="NZ_QREI01000003.1"/>
</dbReference>
<dbReference type="GO" id="GO:0008235">
    <property type="term" value="F:metalloexopeptidase activity"/>
    <property type="evidence" value="ECO:0007669"/>
    <property type="project" value="InterPro"/>
</dbReference>
<feature type="chain" id="PRO_5017551507" evidence="2">
    <location>
        <begin position="26"/>
        <end position="527"/>
    </location>
</feature>
<evidence type="ECO:0000256" key="2">
    <source>
        <dbReference type="SAM" id="SignalP"/>
    </source>
</evidence>
<feature type="compositionally biased region" description="Polar residues" evidence="1">
    <location>
        <begin position="18"/>
        <end position="33"/>
    </location>
</feature>
<comment type="caution">
    <text evidence="4">The sequence shown here is derived from an EMBL/GenBank/DDBJ whole genome shotgun (WGS) entry which is preliminary data.</text>
</comment>
<gene>
    <name evidence="4" type="ORF">DFQ09_103387</name>
</gene>
<dbReference type="PROSITE" id="PS51257">
    <property type="entry name" value="PROKAR_LIPOPROTEIN"/>
    <property type="match status" value="1"/>
</dbReference>
<proteinExistence type="predicted"/>
<keyword evidence="5" id="KW-1185">Reference proteome</keyword>
<dbReference type="PANTHER" id="PTHR12147">
    <property type="entry name" value="METALLOPEPTIDASE M28 FAMILY MEMBER"/>
    <property type="match status" value="1"/>
</dbReference>
<organism evidence="4 5">
    <name type="scientific">Winogradskyella pacifica</name>
    <dbReference type="NCBI Taxonomy" id="664642"/>
    <lineage>
        <taxon>Bacteria</taxon>
        <taxon>Pseudomonadati</taxon>
        <taxon>Bacteroidota</taxon>
        <taxon>Flavobacteriia</taxon>
        <taxon>Flavobacteriales</taxon>
        <taxon>Flavobacteriaceae</taxon>
        <taxon>Winogradskyella</taxon>
    </lineage>
</organism>
<dbReference type="Proteomes" id="UP000256919">
    <property type="component" value="Unassembled WGS sequence"/>
</dbReference>
<dbReference type="OrthoDB" id="9778250at2"/>
<evidence type="ECO:0000313" key="5">
    <source>
        <dbReference type="Proteomes" id="UP000256919"/>
    </source>
</evidence>
<feature type="region of interest" description="Disordered" evidence="1">
    <location>
        <begin position="18"/>
        <end position="38"/>
    </location>
</feature>
<dbReference type="GO" id="GO:0006508">
    <property type="term" value="P:proteolysis"/>
    <property type="evidence" value="ECO:0007669"/>
    <property type="project" value="InterPro"/>
</dbReference>
<dbReference type="InterPro" id="IPR007484">
    <property type="entry name" value="Peptidase_M28"/>
</dbReference>
<dbReference type="CDD" id="cd05660">
    <property type="entry name" value="M28_like_PA"/>
    <property type="match status" value="1"/>
</dbReference>
<dbReference type="Gene3D" id="3.40.630.10">
    <property type="entry name" value="Zn peptidases"/>
    <property type="match status" value="1"/>
</dbReference>
<sequence>MKKTLLLGVALAVLSSCGTSSKSSANTTQPNQSKKIDPTEYASTITSDELKTMLYKYASDEFEGRDTGEKGQKMAVEYLKQKYIAMGIPTPLGGDDYFQEVPLEKQQVAEAKLTVNGKTFKSFEDQIVLTVSNDVNMSIDNIVYVGYGIDDEKYSDYKNVDVKGKFVLAKSGEPKDTEGNFIVSGTTDGTKWTNGRQSISSKREAAIENGAKGILFMDNDLFSRYSSFYKRQSESGTAGRLSLKSNDTGIVMLMINDNLGKALYPSISEDSTAKEIEAIINLEIENKSESITSENVVAYIKGSEKPDEILVISAHLDHEGVKNGEIYNGADDDGSGTVAILEIAQAFKMAEKAGHGPKRSILFLHVTAEEKGLLGSRHYTDNDPIFPLENTVADLNIDMIGRVDPKRETGTRNYVYLIGSDKLSTDLHNISEEANSKYINMELDYTFNDENDPNRYYYRSDHYNFAKNNVPVIFYFNGTHDDYHRPSDTPDKIEYDLLETRTRLVFYTAWEVANRDERLVVDKAVTE</sequence>
<dbReference type="Gene3D" id="3.50.30.30">
    <property type="match status" value="1"/>
</dbReference>
<dbReference type="InterPro" id="IPR046450">
    <property type="entry name" value="PA_dom_sf"/>
</dbReference>
<dbReference type="SUPFAM" id="SSF52025">
    <property type="entry name" value="PA domain"/>
    <property type="match status" value="1"/>
</dbReference>
<evidence type="ECO:0000259" key="3">
    <source>
        <dbReference type="Pfam" id="PF04389"/>
    </source>
</evidence>